<proteinExistence type="predicted"/>
<reference evidence="1 2" key="1">
    <citation type="journal article" date="2014" name="Syst. Appl. Microbiol.">
        <title>Complete genomes of freshwater sulfur oxidizers Sulfuricella denitrificans skB26 and Sulfuritalea hydrogenivorans sk43H: genetic insights into the sulfur oxidation pathway of betaproteobacteria.</title>
        <authorList>
            <person name="Watanabe T."/>
            <person name="Kojima H."/>
            <person name="Fukui M."/>
        </authorList>
    </citation>
    <scope>NUCLEOTIDE SEQUENCE [LARGE SCALE GENOMIC DNA]</scope>
    <source>
        <strain evidence="1">DSM22779</strain>
    </source>
</reference>
<dbReference type="OrthoDB" id="5297723at2"/>
<evidence type="ECO:0000313" key="1">
    <source>
        <dbReference type="EMBL" id="BAO30683.1"/>
    </source>
</evidence>
<dbReference type="STRING" id="1223802.SUTH_02904"/>
<dbReference type="AlphaFoldDB" id="W0SLM4"/>
<accession>W0SLM4</accession>
<gene>
    <name evidence="1" type="ORF">SUTH_02904</name>
</gene>
<dbReference type="PROSITE" id="PS51257">
    <property type="entry name" value="PROKAR_LIPOPROTEIN"/>
    <property type="match status" value="1"/>
</dbReference>
<dbReference type="RefSeq" id="WP_041100235.1">
    <property type="nucleotide sequence ID" value="NZ_AP012547.1"/>
</dbReference>
<evidence type="ECO:0008006" key="3">
    <source>
        <dbReference type="Google" id="ProtNLM"/>
    </source>
</evidence>
<name>W0SLM4_9PROT</name>
<dbReference type="EMBL" id="AP012547">
    <property type="protein sequence ID" value="BAO30683.1"/>
    <property type="molecule type" value="Genomic_DNA"/>
</dbReference>
<protein>
    <recommendedName>
        <fullName evidence="3">Lipoprotein</fullName>
    </recommendedName>
</protein>
<dbReference type="Proteomes" id="UP000031637">
    <property type="component" value="Chromosome"/>
</dbReference>
<sequence>MKHVFALLSIFLLTACGDTQHAAYLITDGQHSLTLTRQQAFIGSDWDTEFVVARFPDCQRRYPLKELVGDKVKIDVYRTEPGVFILNSGKRWYVTETRTCRFEQFKEAPPAPGDVIGSFQVKDGTLEYKSQEAPAAVPPAPTSAPKQ</sequence>
<organism evidence="1 2">
    <name type="scientific">Sulfuritalea hydrogenivorans sk43H</name>
    <dbReference type="NCBI Taxonomy" id="1223802"/>
    <lineage>
        <taxon>Bacteria</taxon>
        <taxon>Pseudomonadati</taxon>
        <taxon>Pseudomonadota</taxon>
        <taxon>Betaproteobacteria</taxon>
        <taxon>Nitrosomonadales</taxon>
        <taxon>Sterolibacteriaceae</taxon>
        <taxon>Sulfuritalea</taxon>
    </lineage>
</organism>
<dbReference type="HOGENOM" id="CLU_135685_0_0_4"/>
<dbReference type="KEGG" id="shd:SUTH_02904"/>
<evidence type="ECO:0000313" key="2">
    <source>
        <dbReference type="Proteomes" id="UP000031637"/>
    </source>
</evidence>
<keyword evidence="2" id="KW-1185">Reference proteome</keyword>